<evidence type="ECO:0008006" key="3">
    <source>
        <dbReference type="Google" id="ProtNLM"/>
    </source>
</evidence>
<gene>
    <name evidence="1" type="ORF">ACFPTR_04825</name>
</gene>
<name>A0ABW0U625_9BACI</name>
<reference evidence="2" key="1">
    <citation type="journal article" date="2019" name="Int. J. Syst. Evol. Microbiol.">
        <title>The Global Catalogue of Microorganisms (GCM) 10K type strain sequencing project: providing services to taxonomists for standard genome sequencing and annotation.</title>
        <authorList>
            <consortium name="The Broad Institute Genomics Platform"/>
            <consortium name="The Broad Institute Genome Sequencing Center for Infectious Disease"/>
            <person name="Wu L."/>
            <person name="Ma J."/>
        </authorList>
    </citation>
    <scope>NUCLEOTIDE SEQUENCE [LARGE SCALE GENOMIC DNA]</scope>
    <source>
        <strain evidence="2">CGMCC 1.15790</strain>
    </source>
</reference>
<sequence>MNNFRWNVPFMGNRRGIFQRNEPRGRMGMFLTLAALGAGAVWYGISEKRNQNRPIRKQLQKFQRSFKQGDTASETAFAEELLGQVVNNNEKKS</sequence>
<organism evidence="1 2">
    <name type="scientific">Aliibacillus thermotolerans</name>
    <dbReference type="NCBI Taxonomy" id="1834418"/>
    <lineage>
        <taxon>Bacteria</taxon>
        <taxon>Bacillati</taxon>
        <taxon>Bacillota</taxon>
        <taxon>Bacilli</taxon>
        <taxon>Bacillales</taxon>
        <taxon>Bacillaceae</taxon>
        <taxon>Aliibacillus</taxon>
    </lineage>
</organism>
<keyword evidence="2" id="KW-1185">Reference proteome</keyword>
<comment type="caution">
    <text evidence="1">The sequence shown here is derived from an EMBL/GenBank/DDBJ whole genome shotgun (WGS) entry which is preliminary data.</text>
</comment>
<dbReference type="Proteomes" id="UP001596143">
    <property type="component" value="Unassembled WGS sequence"/>
</dbReference>
<evidence type="ECO:0000313" key="1">
    <source>
        <dbReference type="EMBL" id="MFC5628217.1"/>
    </source>
</evidence>
<accession>A0ABW0U625</accession>
<dbReference type="EMBL" id="JBHSPF010000018">
    <property type="protein sequence ID" value="MFC5628217.1"/>
    <property type="molecule type" value="Genomic_DNA"/>
</dbReference>
<dbReference type="RefSeq" id="WP_270897484.1">
    <property type="nucleotide sequence ID" value="NZ_JBHSPF010000018.1"/>
</dbReference>
<protein>
    <recommendedName>
        <fullName evidence="3">YtxH domain-containing protein</fullName>
    </recommendedName>
</protein>
<proteinExistence type="predicted"/>
<evidence type="ECO:0000313" key="2">
    <source>
        <dbReference type="Proteomes" id="UP001596143"/>
    </source>
</evidence>